<dbReference type="PANTHER" id="PTHR47933:SF24">
    <property type="entry name" value="OS05G0207200 PROTEIN"/>
    <property type="match status" value="1"/>
</dbReference>
<dbReference type="Gene3D" id="1.25.40.10">
    <property type="entry name" value="Tetratricopeptide repeat domain"/>
    <property type="match status" value="1"/>
</dbReference>
<comment type="caution">
    <text evidence="5">The sequence shown here is derived from an EMBL/GenBank/DDBJ whole genome shotgun (WGS) entry which is preliminary data.</text>
</comment>
<dbReference type="PROSITE" id="PS51375">
    <property type="entry name" value="PPR"/>
    <property type="match status" value="3"/>
</dbReference>
<evidence type="ECO:0000256" key="1">
    <source>
        <dbReference type="ARBA" id="ARBA00007626"/>
    </source>
</evidence>
<dbReference type="InterPro" id="IPR051240">
    <property type="entry name" value="Mito_RNA-Proc/Resp"/>
</dbReference>
<keyword evidence="2" id="KW-0677">Repeat</keyword>
<evidence type="ECO:0000256" key="2">
    <source>
        <dbReference type="ARBA" id="ARBA00022737"/>
    </source>
</evidence>
<feature type="repeat" description="PPR" evidence="3">
    <location>
        <begin position="112"/>
        <end position="146"/>
    </location>
</feature>
<feature type="repeat" description="PPR" evidence="3">
    <location>
        <begin position="77"/>
        <end position="111"/>
    </location>
</feature>
<gene>
    <name evidence="5" type="ORF">F2Q70_00005746</name>
</gene>
<name>A0A8S9INI7_BRACR</name>
<dbReference type="EMBL" id="QGKY02001015">
    <property type="protein sequence ID" value="KAF2571431.1"/>
    <property type="molecule type" value="Genomic_DNA"/>
</dbReference>
<feature type="repeat" description="PPR" evidence="3">
    <location>
        <begin position="147"/>
        <end position="181"/>
    </location>
</feature>
<dbReference type="GO" id="GO:0003729">
    <property type="term" value="F:mRNA binding"/>
    <property type="evidence" value="ECO:0007669"/>
    <property type="project" value="TreeGrafter"/>
</dbReference>
<organism evidence="5">
    <name type="scientific">Brassica cretica</name>
    <name type="common">Mustard</name>
    <dbReference type="NCBI Taxonomy" id="69181"/>
    <lineage>
        <taxon>Eukaryota</taxon>
        <taxon>Viridiplantae</taxon>
        <taxon>Streptophyta</taxon>
        <taxon>Embryophyta</taxon>
        <taxon>Tracheophyta</taxon>
        <taxon>Spermatophyta</taxon>
        <taxon>Magnoliopsida</taxon>
        <taxon>eudicotyledons</taxon>
        <taxon>Gunneridae</taxon>
        <taxon>Pentapetalae</taxon>
        <taxon>rosids</taxon>
        <taxon>malvids</taxon>
        <taxon>Brassicales</taxon>
        <taxon>Brassicaceae</taxon>
        <taxon>Brassiceae</taxon>
        <taxon>Brassica</taxon>
    </lineage>
</organism>
<dbReference type="InterPro" id="IPR011990">
    <property type="entry name" value="TPR-like_helical_dom_sf"/>
</dbReference>
<dbReference type="AlphaFoldDB" id="A0A8S9INI7"/>
<proteinExistence type="inferred from homology"/>
<reference evidence="5" key="1">
    <citation type="submission" date="2019-12" db="EMBL/GenBank/DDBJ databases">
        <title>Genome sequencing and annotation of Brassica cretica.</title>
        <authorList>
            <person name="Studholme D.J."/>
            <person name="Sarris P.F."/>
        </authorList>
    </citation>
    <scope>NUCLEOTIDE SEQUENCE</scope>
    <source>
        <strain evidence="5">PFS-102/07</strain>
        <tissue evidence="5">Leaf</tissue>
    </source>
</reference>
<feature type="region of interest" description="Disordered" evidence="4">
    <location>
        <begin position="26"/>
        <end position="48"/>
    </location>
</feature>
<dbReference type="PANTHER" id="PTHR47933">
    <property type="entry name" value="PENTATRICOPEPTIDE REPEAT-CONTAINING PROTEIN 1, MITOCHONDRIAL"/>
    <property type="match status" value="1"/>
</dbReference>
<evidence type="ECO:0000256" key="3">
    <source>
        <dbReference type="PROSITE-ProRule" id="PRU00708"/>
    </source>
</evidence>
<dbReference type="Pfam" id="PF13041">
    <property type="entry name" value="PPR_2"/>
    <property type="match status" value="1"/>
</dbReference>
<dbReference type="InterPro" id="IPR002885">
    <property type="entry name" value="PPR_rpt"/>
</dbReference>
<dbReference type="Pfam" id="PF12854">
    <property type="entry name" value="PPR_1"/>
    <property type="match status" value="1"/>
</dbReference>
<dbReference type="NCBIfam" id="TIGR00756">
    <property type="entry name" value="PPR"/>
    <property type="match status" value="3"/>
</dbReference>
<sequence length="307" mass="34482">MSAVKTISSVRFASLLRCENDPSAGIKLFQNPDPESTNRKDPSDTRSFATISSSRNSVKEALKMKHDMLKVYGVCPTVHTYASLIKALCQIGELSLAFKLKEEAYEGKIKVDSAIYSTLISSLIKAGRSDEVSGILEEMREKGCEPDTVTYNVLINGFCVENDLESAYRVLDEMVEKGVKPDFEEAAVVLDEMMFKGYKPHRDRLEIFLQRLCESGKLEILVCKEPVKSASVNMLLKTLKEEGLSSTMQHCYITSRASEDMKLNLLLFKTEEEPEFFLHRLLLLSAQYFSSLSISITHSFIAKVISD</sequence>
<comment type="similarity">
    <text evidence="1">Belongs to the PPR family. P subfamily.</text>
</comment>
<accession>A0A8S9INI7</accession>
<evidence type="ECO:0000313" key="5">
    <source>
        <dbReference type="EMBL" id="KAF2571431.1"/>
    </source>
</evidence>
<evidence type="ECO:0008006" key="6">
    <source>
        <dbReference type="Google" id="ProtNLM"/>
    </source>
</evidence>
<evidence type="ECO:0000256" key="4">
    <source>
        <dbReference type="SAM" id="MobiDB-lite"/>
    </source>
</evidence>
<protein>
    <recommendedName>
        <fullName evidence="6">Pentacotripeptide-repeat region of PRORP domain-containing protein</fullName>
    </recommendedName>
</protein>